<dbReference type="InterPro" id="IPR009027">
    <property type="entry name" value="Ribosomal_bL9/RNase_H1_N"/>
</dbReference>
<sequence length="210" mass="23121">MAKFYAVRVGRTPGVYTTWAACTEQVKGFSGAVYKSFATVQEAEAFLAGAQPSQPVTNEQIETMIKALDDETMIAFVDGSYDKTHRYYGYGAILLTADGMSERHASNNDPLYVEARNVAGEIEGVKAAITAALEQGYRKLHIFYDYAGIEKWAVGDWRANKPVSQAYVTFINGLPKTLELTFVKVAAHTGILYNELADELAKKAIQEQIS</sequence>
<keyword evidence="8" id="KW-0479">Metal-binding</keyword>
<dbReference type="GO" id="GO:0046872">
    <property type="term" value="F:metal ion binding"/>
    <property type="evidence" value="ECO:0007669"/>
    <property type="project" value="UniProtKB-KW"/>
</dbReference>
<organism evidence="13 14">
    <name type="scientific">Metalysinibacillus jejuensis</name>
    <dbReference type="NCBI Taxonomy" id="914327"/>
    <lineage>
        <taxon>Bacteria</taxon>
        <taxon>Bacillati</taxon>
        <taxon>Bacillota</taxon>
        <taxon>Bacilli</taxon>
        <taxon>Bacillales</taxon>
        <taxon>Caryophanaceae</taxon>
        <taxon>Metalysinibacillus</taxon>
    </lineage>
</organism>
<name>A0A921NAV8_9BACL</name>
<dbReference type="InterPro" id="IPR036397">
    <property type="entry name" value="RNaseH_sf"/>
</dbReference>
<dbReference type="Gene3D" id="3.30.420.10">
    <property type="entry name" value="Ribonuclease H-like superfamily/Ribonuclease H"/>
    <property type="match status" value="1"/>
</dbReference>
<comment type="catalytic activity">
    <reaction evidence="1">
        <text>Endonucleolytic cleavage to 5'-phosphomonoester.</text>
        <dbReference type="EC" id="3.1.26.4"/>
    </reaction>
</comment>
<keyword evidence="7" id="KW-0540">Nuclease</keyword>
<keyword evidence="10" id="KW-0378">Hydrolase</keyword>
<evidence type="ECO:0000313" key="13">
    <source>
        <dbReference type="EMBL" id="HJH10259.1"/>
    </source>
</evidence>
<evidence type="ECO:0000256" key="7">
    <source>
        <dbReference type="ARBA" id="ARBA00022722"/>
    </source>
</evidence>
<dbReference type="FunFam" id="3.40.970.10:FF:000002">
    <property type="entry name" value="Ribonuclease H"/>
    <property type="match status" value="1"/>
</dbReference>
<gene>
    <name evidence="13" type="ORF">K8V30_00965</name>
</gene>
<keyword evidence="9" id="KW-0255">Endonuclease</keyword>
<feature type="domain" description="RNase H type-1" evidence="12">
    <location>
        <begin position="69"/>
        <end position="206"/>
    </location>
</feature>
<dbReference type="CDD" id="cd09277">
    <property type="entry name" value="RNase_HI_bacteria_like"/>
    <property type="match status" value="1"/>
</dbReference>
<comment type="similarity">
    <text evidence="4">Belongs to the RNase H family.</text>
</comment>
<comment type="function">
    <text evidence="3">Endonuclease that specifically degrades the RNA of RNA-DNA hybrids.</text>
</comment>
<proteinExistence type="inferred from homology"/>
<dbReference type="EMBL" id="DYTV01000010">
    <property type="protein sequence ID" value="HJH10259.1"/>
    <property type="molecule type" value="Genomic_DNA"/>
</dbReference>
<dbReference type="AlphaFoldDB" id="A0A921NAV8"/>
<dbReference type="InterPro" id="IPR012337">
    <property type="entry name" value="RNaseH-like_sf"/>
</dbReference>
<dbReference type="InterPro" id="IPR050092">
    <property type="entry name" value="RNase_H"/>
</dbReference>
<protein>
    <recommendedName>
        <fullName evidence="6">Ribonuclease H</fullName>
        <ecNumber evidence="5">3.1.26.4</ecNumber>
    </recommendedName>
</protein>
<evidence type="ECO:0000256" key="3">
    <source>
        <dbReference type="ARBA" id="ARBA00004065"/>
    </source>
</evidence>
<evidence type="ECO:0000256" key="11">
    <source>
        <dbReference type="ARBA" id="ARBA00022842"/>
    </source>
</evidence>
<dbReference type="GO" id="GO:0043137">
    <property type="term" value="P:DNA replication, removal of RNA primer"/>
    <property type="evidence" value="ECO:0007669"/>
    <property type="project" value="TreeGrafter"/>
</dbReference>
<evidence type="ECO:0000256" key="9">
    <source>
        <dbReference type="ARBA" id="ARBA00022759"/>
    </source>
</evidence>
<accession>A0A921NAV8</accession>
<dbReference type="GO" id="GO:0003676">
    <property type="term" value="F:nucleic acid binding"/>
    <property type="evidence" value="ECO:0007669"/>
    <property type="project" value="InterPro"/>
</dbReference>
<comment type="cofactor">
    <cofactor evidence="2">
        <name>Mg(2+)</name>
        <dbReference type="ChEBI" id="CHEBI:18420"/>
    </cofactor>
</comment>
<dbReference type="EC" id="3.1.26.4" evidence="5"/>
<evidence type="ECO:0000256" key="1">
    <source>
        <dbReference type="ARBA" id="ARBA00000077"/>
    </source>
</evidence>
<keyword evidence="11" id="KW-0460">Magnesium</keyword>
<dbReference type="InterPro" id="IPR011320">
    <property type="entry name" value="RNase_H1_N"/>
</dbReference>
<evidence type="ECO:0000313" key="14">
    <source>
        <dbReference type="Proteomes" id="UP000700212"/>
    </source>
</evidence>
<dbReference type="PROSITE" id="PS50879">
    <property type="entry name" value="RNASE_H_1"/>
    <property type="match status" value="1"/>
</dbReference>
<evidence type="ECO:0000256" key="5">
    <source>
        <dbReference type="ARBA" id="ARBA00012180"/>
    </source>
</evidence>
<dbReference type="Proteomes" id="UP000700212">
    <property type="component" value="Unassembled WGS sequence"/>
</dbReference>
<evidence type="ECO:0000256" key="6">
    <source>
        <dbReference type="ARBA" id="ARBA00017721"/>
    </source>
</evidence>
<reference evidence="13" key="1">
    <citation type="journal article" date="2021" name="PeerJ">
        <title>Extensive microbial diversity within the chicken gut microbiome revealed by metagenomics and culture.</title>
        <authorList>
            <person name="Gilroy R."/>
            <person name="Ravi A."/>
            <person name="Getino M."/>
            <person name="Pursley I."/>
            <person name="Horton D.L."/>
            <person name="Alikhan N.F."/>
            <person name="Baker D."/>
            <person name="Gharbi K."/>
            <person name="Hall N."/>
            <person name="Watson M."/>
            <person name="Adriaenssens E.M."/>
            <person name="Foster-Nyarko E."/>
            <person name="Jarju S."/>
            <person name="Secka A."/>
            <person name="Antonio M."/>
            <person name="Oren A."/>
            <person name="Chaudhuri R.R."/>
            <person name="La Ragione R."/>
            <person name="Hildebrand F."/>
            <person name="Pallen M.J."/>
        </authorList>
    </citation>
    <scope>NUCLEOTIDE SEQUENCE</scope>
    <source>
        <strain evidence="13">CHK160-4876</strain>
    </source>
</reference>
<dbReference type="SUPFAM" id="SSF55658">
    <property type="entry name" value="L9 N-domain-like"/>
    <property type="match status" value="1"/>
</dbReference>
<dbReference type="PROSITE" id="PS51257">
    <property type="entry name" value="PROKAR_LIPOPROTEIN"/>
    <property type="match status" value="1"/>
</dbReference>
<dbReference type="Pfam" id="PF00075">
    <property type="entry name" value="RNase_H"/>
    <property type="match status" value="1"/>
</dbReference>
<dbReference type="InterPro" id="IPR002156">
    <property type="entry name" value="RNaseH_domain"/>
</dbReference>
<evidence type="ECO:0000259" key="12">
    <source>
        <dbReference type="PROSITE" id="PS50879"/>
    </source>
</evidence>
<evidence type="ECO:0000256" key="10">
    <source>
        <dbReference type="ARBA" id="ARBA00022801"/>
    </source>
</evidence>
<dbReference type="GO" id="GO:0004523">
    <property type="term" value="F:RNA-DNA hybrid ribonuclease activity"/>
    <property type="evidence" value="ECO:0007669"/>
    <property type="project" value="UniProtKB-EC"/>
</dbReference>
<evidence type="ECO:0000256" key="8">
    <source>
        <dbReference type="ARBA" id="ARBA00022723"/>
    </source>
</evidence>
<dbReference type="PANTHER" id="PTHR10642:SF26">
    <property type="entry name" value="RIBONUCLEASE H1"/>
    <property type="match status" value="1"/>
</dbReference>
<dbReference type="PANTHER" id="PTHR10642">
    <property type="entry name" value="RIBONUCLEASE H1"/>
    <property type="match status" value="1"/>
</dbReference>
<dbReference type="InterPro" id="IPR037056">
    <property type="entry name" value="RNase_H1_N_sf"/>
</dbReference>
<evidence type="ECO:0000256" key="2">
    <source>
        <dbReference type="ARBA" id="ARBA00001946"/>
    </source>
</evidence>
<reference evidence="13" key="2">
    <citation type="submission" date="2021-09" db="EMBL/GenBank/DDBJ databases">
        <authorList>
            <person name="Gilroy R."/>
        </authorList>
    </citation>
    <scope>NUCLEOTIDE SEQUENCE</scope>
    <source>
        <strain evidence="13">CHK160-4876</strain>
    </source>
</reference>
<dbReference type="Gene3D" id="3.40.970.10">
    <property type="entry name" value="Ribonuclease H1, N-terminal domain"/>
    <property type="match status" value="1"/>
</dbReference>
<evidence type="ECO:0000256" key="4">
    <source>
        <dbReference type="ARBA" id="ARBA00005300"/>
    </source>
</evidence>
<dbReference type="SUPFAM" id="SSF53098">
    <property type="entry name" value="Ribonuclease H-like"/>
    <property type="match status" value="1"/>
</dbReference>
<dbReference type="Pfam" id="PF01693">
    <property type="entry name" value="Cauli_VI"/>
    <property type="match status" value="1"/>
</dbReference>
<comment type="caution">
    <text evidence="13">The sequence shown here is derived from an EMBL/GenBank/DDBJ whole genome shotgun (WGS) entry which is preliminary data.</text>
</comment>